<dbReference type="Pfam" id="PF00196">
    <property type="entry name" value="GerE"/>
    <property type="match status" value="1"/>
</dbReference>
<dbReference type="EMBL" id="VLLL01000007">
    <property type="protein sequence ID" value="TWJ10703.1"/>
    <property type="molecule type" value="Genomic_DNA"/>
</dbReference>
<evidence type="ECO:0000256" key="2">
    <source>
        <dbReference type="ARBA" id="ARBA00023015"/>
    </source>
</evidence>
<dbReference type="InterPro" id="IPR001789">
    <property type="entry name" value="Sig_transdc_resp-reg_receiver"/>
</dbReference>
<dbReference type="InterPro" id="IPR039420">
    <property type="entry name" value="WalR-like"/>
</dbReference>
<gene>
    <name evidence="8" type="ORF">LX16_4124</name>
</gene>
<dbReference type="PROSITE" id="PS50110">
    <property type="entry name" value="RESPONSE_REGULATORY"/>
    <property type="match status" value="1"/>
</dbReference>
<dbReference type="GO" id="GO:0003677">
    <property type="term" value="F:DNA binding"/>
    <property type="evidence" value="ECO:0007669"/>
    <property type="project" value="UniProtKB-KW"/>
</dbReference>
<evidence type="ECO:0000256" key="4">
    <source>
        <dbReference type="ARBA" id="ARBA00023163"/>
    </source>
</evidence>
<accession>A0A562UYM6</accession>
<protein>
    <submittedName>
        <fullName evidence="8">LuxR family two component transcriptional regulator</fullName>
    </submittedName>
</protein>
<dbReference type="InterPro" id="IPR000792">
    <property type="entry name" value="Tscrpt_reg_LuxR_C"/>
</dbReference>
<feature type="domain" description="Response regulatory" evidence="7">
    <location>
        <begin position="3"/>
        <end position="119"/>
    </location>
</feature>
<keyword evidence="2" id="KW-0805">Transcription regulation</keyword>
<dbReference type="CDD" id="cd17535">
    <property type="entry name" value="REC_NarL-like"/>
    <property type="match status" value="1"/>
</dbReference>
<feature type="domain" description="HTH luxR-type" evidence="6">
    <location>
        <begin position="148"/>
        <end position="213"/>
    </location>
</feature>
<dbReference type="Gene3D" id="3.40.50.2300">
    <property type="match status" value="1"/>
</dbReference>
<keyword evidence="4" id="KW-0804">Transcription</keyword>
<evidence type="ECO:0000313" key="8">
    <source>
        <dbReference type="EMBL" id="TWJ10703.1"/>
    </source>
</evidence>
<dbReference type="OrthoDB" id="9808843at2"/>
<dbReference type="InterPro" id="IPR011006">
    <property type="entry name" value="CheY-like_superfamily"/>
</dbReference>
<organism evidence="8 9">
    <name type="scientific">Stackebrandtia albiflava</name>
    <dbReference type="NCBI Taxonomy" id="406432"/>
    <lineage>
        <taxon>Bacteria</taxon>
        <taxon>Bacillati</taxon>
        <taxon>Actinomycetota</taxon>
        <taxon>Actinomycetes</taxon>
        <taxon>Glycomycetales</taxon>
        <taxon>Glycomycetaceae</taxon>
        <taxon>Stackebrandtia</taxon>
    </lineage>
</organism>
<name>A0A562UYM6_9ACTN</name>
<dbReference type="SUPFAM" id="SSF52172">
    <property type="entry name" value="CheY-like"/>
    <property type="match status" value="1"/>
</dbReference>
<evidence type="ECO:0000256" key="5">
    <source>
        <dbReference type="PROSITE-ProRule" id="PRU00169"/>
    </source>
</evidence>
<evidence type="ECO:0000259" key="7">
    <source>
        <dbReference type="PROSITE" id="PS50110"/>
    </source>
</evidence>
<dbReference type="PRINTS" id="PR00038">
    <property type="entry name" value="HTHLUXR"/>
</dbReference>
<proteinExistence type="predicted"/>
<dbReference type="GO" id="GO:0000160">
    <property type="term" value="P:phosphorelay signal transduction system"/>
    <property type="evidence" value="ECO:0007669"/>
    <property type="project" value="InterPro"/>
</dbReference>
<reference evidence="8 9" key="1">
    <citation type="journal article" date="2013" name="Stand. Genomic Sci.">
        <title>Genomic Encyclopedia of Type Strains, Phase I: The one thousand microbial genomes (KMG-I) project.</title>
        <authorList>
            <person name="Kyrpides N.C."/>
            <person name="Woyke T."/>
            <person name="Eisen J.A."/>
            <person name="Garrity G."/>
            <person name="Lilburn T.G."/>
            <person name="Beck B.J."/>
            <person name="Whitman W.B."/>
            <person name="Hugenholtz P."/>
            <person name="Klenk H.P."/>
        </authorList>
    </citation>
    <scope>NUCLEOTIDE SEQUENCE [LARGE SCALE GENOMIC DNA]</scope>
    <source>
        <strain evidence="8 9">DSM 45044</strain>
    </source>
</reference>
<comment type="caution">
    <text evidence="8">The sequence shown here is derived from an EMBL/GenBank/DDBJ whole genome shotgun (WGS) entry which is preliminary data.</text>
</comment>
<dbReference type="GO" id="GO:0006355">
    <property type="term" value="P:regulation of DNA-templated transcription"/>
    <property type="evidence" value="ECO:0007669"/>
    <property type="project" value="InterPro"/>
</dbReference>
<dbReference type="SUPFAM" id="SSF46894">
    <property type="entry name" value="C-terminal effector domain of the bipartite response regulators"/>
    <property type="match status" value="1"/>
</dbReference>
<dbReference type="PROSITE" id="PS00622">
    <property type="entry name" value="HTH_LUXR_1"/>
    <property type="match status" value="1"/>
</dbReference>
<dbReference type="SMART" id="SM00448">
    <property type="entry name" value="REC"/>
    <property type="match status" value="1"/>
</dbReference>
<dbReference type="CDD" id="cd06170">
    <property type="entry name" value="LuxR_C_like"/>
    <property type="match status" value="1"/>
</dbReference>
<dbReference type="PANTHER" id="PTHR43214:SF24">
    <property type="entry name" value="TRANSCRIPTIONAL REGULATORY PROTEIN NARL-RELATED"/>
    <property type="match status" value="1"/>
</dbReference>
<sequence>MIRVLIADDEPMVRVGVKTILDTDPDITVVAEAATGRQAVEAVRAHRPDVALLDIRMPDMDGLAALTELRRVAPDVAVVMLTTFDEDDFVARALAGDARGFLLKAADPRELVIGVRAVADGAAYLSPRIAQRVIARVAGDGLARRQAATERLAALSDRERQVLALVGDGLSNADIAARLYISEGTVKAHVSAILSRLGAANRVQAAIVAWHAGLAG</sequence>
<dbReference type="PANTHER" id="PTHR43214">
    <property type="entry name" value="TWO-COMPONENT RESPONSE REGULATOR"/>
    <property type="match status" value="1"/>
</dbReference>
<evidence type="ECO:0000256" key="1">
    <source>
        <dbReference type="ARBA" id="ARBA00022553"/>
    </source>
</evidence>
<dbReference type="SMART" id="SM00421">
    <property type="entry name" value="HTH_LUXR"/>
    <property type="match status" value="1"/>
</dbReference>
<evidence type="ECO:0000313" key="9">
    <source>
        <dbReference type="Proteomes" id="UP000321617"/>
    </source>
</evidence>
<feature type="modified residue" description="4-aspartylphosphate" evidence="5">
    <location>
        <position position="54"/>
    </location>
</feature>
<dbReference type="Proteomes" id="UP000321617">
    <property type="component" value="Unassembled WGS sequence"/>
</dbReference>
<keyword evidence="9" id="KW-1185">Reference proteome</keyword>
<evidence type="ECO:0000259" key="6">
    <source>
        <dbReference type="PROSITE" id="PS50043"/>
    </source>
</evidence>
<dbReference type="InterPro" id="IPR058245">
    <property type="entry name" value="NreC/VraR/RcsB-like_REC"/>
</dbReference>
<dbReference type="AlphaFoldDB" id="A0A562UYM6"/>
<keyword evidence="3" id="KW-0238">DNA-binding</keyword>
<dbReference type="PROSITE" id="PS50043">
    <property type="entry name" value="HTH_LUXR_2"/>
    <property type="match status" value="1"/>
</dbReference>
<dbReference type="InterPro" id="IPR016032">
    <property type="entry name" value="Sig_transdc_resp-reg_C-effctor"/>
</dbReference>
<dbReference type="Pfam" id="PF00072">
    <property type="entry name" value="Response_reg"/>
    <property type="match status" value="1"/>
</dbReference>
<evidence type="ECO:0000256" key="3">
    <source>
        <dbReference type="ARBA" id="ARBA00023125"/>
    </source>
</evidence>
<keyword evidence="1 5" id="KW-0597">Phosphoprotein</keyword>
<dbReference type="RefSeq" id="WP_147141581.1">
    <property type="nucleotide sequence ID" value="NZ_BAABIJ010000003.1"/>
</dbReference>